<dbReference type="Proteomes" id="UP000001940">
    <property type="component" value="Chromosome V"/>
</dbReference>
<evidence type="ECO:0000313" key="3">
    <source>
        <dbReference type="EMBL" id="CCD72127.1"/>
    </source>
</evidence>
<keyword evidence="1" id="KW-0175">Coiled coil</keyword>
<accession>D1YSI0</accession>
<evidence type="ECO:0000256" key="1">
    <source>
        <dbReference type="SAM" id="Coils"/>
    </source>
</evidence>
<dbReference type="EMBL" id="BX284605">
    <property type="protein sequence ID" value="CCD72127.1"/>
    <property type="molecule type" value="Genomic_DNA"/>
</dbReference>
<dbReference type="HOGENOM" id="CLU_1760442_0_0_1"/>
<gene>
    <name evidence="3" type="ORF">CELE_Y39H10B.3</name>
    <name evidence="3 5" type="ORF">Y39H10B.3</name>
</gene>
<reference evidence="3 4" key="1">
    <citation type="journal article" date="1998" name="Science">
        <title>Genome sequence of the nematode C. elegans: a platform for investigating biology.</title>
        <authorList>
            <consortium name="The C. elegans sequencing consortium"/>
            <person name="Sulson J.E."/>
            <person name="Waterston R."/>
        </authorList>
    </citation>
    <scope>NUCLEOTIDE SEQUENCE [LARGE SCALE GENOMIC DNA]</scope>
    <source>
        <strain evidence="3 4">Bristol N2</strain>
    </source>
</reference>
<dbReference type="PaxDb" id="6239-Y39H10B.3.1"/>
<proteinExistence type="predicted"/>
<evidence type="ECO:0000256" key="2">
    <source>
        <dbReference type="SAM" id="MobiDB-lite"/>
    </source>
</evidence>
<dbReference type="KEGG" id="cel:CELE_Y39H10B.3"/>
<protein>
    <submittedName>
        <fullName evidence="3">DUF3523 domain-containing protein</fullName>
    </submittedName>
</protein>
<feature type="coiled-coil region" evidence="1">
    <location>
        <begin position="58"/>
        <end position="109"/>
    </location>
</feature>
<dbReference type="AGR" id="WB:WBGene00194902"/>
<dbReference type="SMR" id="D1YSI0"/>
<dbReference type="AlphaFoldDB" id="D1YSI0"/>
<sequence>MGSRISINTPCPCFPRERSHRKNSSYGAKFEQQQRLQRIIQESNDRNNVIVRQIVQQNQEFRQEKENNLKAVEQSKEDEHQRNIDRILKESKEKNKAALLQVSQQIQEENSIRRRKNIEKKAEIEKLKIQSKLDHEKKDREPNYTRNI</sequence>
<evidence type="ECO:0000313" key="5">
    <source>
        <dbReference type="WormBase" id="Y39H10B.3"/>
    </source>
</evidence>
<dbReference type="GeneID" id="13212369"/>
<dbReference type="WormBase" id="Y39H10B.3">
    <property type="protein sequence ID" value="CE44419"/>
    <property type="gene ID" value="WBGene00194902"/>
</dbReference>
<evidence type="ECO:0000313" key="4">
    <source>
        <dbReference type="Proteomes" id="UP000001940"/>
    </source>
</evidence>
<name>D1YSI0_CAEEL</name>
<keyword evidence="4" id="KW-1185">Reference proteome</keyword>
<dbReference type="InParanoid" id="D1YSI0"/>
<feature type="region of interest" description="Disordered" evidence="2">
    <location>
        <begin position="129"/>
        <end position="148"/>
    </location>
</feature>
<dbReference type="Bgee" id="WBGene00194902">
    <property type="expression patterns" value="Expressed in adult organism"/>
</dbReference>
<organism evidence="3 4">
    <name type="scientific">Caenorhabditis elegans</name>
    <dbReference type="NCBI Taxonomy" id="6239"/>
    <lineage>
        <taxon>Eukaryota</taxon>
        <taxon>Metazoa</taxon>
        <taxon>Ecdysozoa</taxon>
        <taxon>Nematoda</taxon>
        <taxon>Chromadorea</taxon>
        <taxon>Rhabditida</taxon>
        <taxon>Rhabditina</taxon>
        <taxon>Rhabditomorpha</taxon>
        <taxon>Rhabditoidea</taxon>
        <taxon>Rhabditidae</taxon>
        <taxon>Peloderinae</taxon>
        <taxon>Caenorhabditis</taxon>
    </lineage>
</organism>
<dbReference type="RefSeq" id="NP_001256030.1">
    <property type="nucleotide sequence ID" value="NM_001269101.1"/>
</dbReference>
<dbReference type="CTD" id="13212369"/>